<name>A0A9D4TGC1_CHLVU</name>
<organism evidence="2 3">
    <name type="scientific">Chlorella vulgaris</name>
    <name type="common">Green alga</name>
    <dbReference type="NCBI Taxonomy" id="3077"/>
    <lineage>
        <taxon>Eukaryota</taxon>
        <taxon>Viridiplantae</taxon>
        <taxon>Chlorophyta</taxon>
        <taxon>core chlorophytes</taxon>
        <taxon>Trebouxiophyceae</taxon>
        <taxon>Chlorellales</taxon>
        <taxon>Chlorellaceae</taxon>
        <taxon>Chlorella clade</taxon>
        <taxon>Chlorella</taxon>
    </lineage>
</organism>
<evidence type="ECO:0000256" key="1">
    <source>
        <dbReference type="SAM" id="SignalP"/>
    </source>
</evidence>
<dbReference type="EMBL" id="SIDB01000012">
    <property type="protein sequence ID" value="KAI3424862.1"/>
    <property type="molecule type" value="Genomic_DNA"/>
</dbReference>
<keyword evidence="3" id="KW-1185">Reference proteome</keyword>
<dbReference type="Proteomes" id="UP001055712">
    <property type="component" value="Unassembled WGS sequence"/>
</dbReference>
<sequence>MRHAAALALLTACLAFSAPRTVLGAPLCSSLTPGLDGRCPASCVSNNRNIPLQNCQTCALTDSYQSASVQAQLYCQKCRPGFRLIQLDTLQNECVIPARLLCQAFDPEAPGSAYSTSGPCATCQPDTVPVFATNGGNFEFAEQSFSVKRVCRRCQQLGCPGQCKPLAGCVSCPTGSVLLQTRGPAQARTWVGKADYYNVGKKEPALPAVCLKESDLGCPGKARNGKGCIKCPTGKQLGSIPSFGISSSQFIRFYPRGHACN</sequence>
<feature type="chain" id="PRO_5038498437" evidence="1">
    <location>
        <begin position="25"/>
        <end position="261"/>
    </location>
</feature>
<proteinExistence type="predicted"/>
<reference evidence="2" key="2">
    <citation type="submission" date="2020-11" db="EMBL/GenBank/DDBJ databases">
        <authorList>
            <person name="Cecchin M."/>
            <person name="Marcolungo L."/>
            <person name="Rossato M."/>
            <person name="Girolomoni L."/>
            <person name="Cosentino E."/>
            <person name="Cuine S."/>
            <person name="Li-Beisson Y."/>
            <person name="Delledonne M."/>
            <person name="Ballottari M."/>
        </authorList>
    </citation>
    <scope>NUCLEOTIDE SEQUENCE</scope>
    <source>
        <strain evidence="2">211/11P</strain>
        <tissue evidence="2">Whole cell</tissue>
    </source>
</reference>
<evidence type="ECO:0000313" key="3">
    <source>
        <dbReference type="Proteomes" id="UP001055712"/>
    </source>
</evidence>
<protein>
    <submittedName>
        <fullName evidence="2">Uncharacterized protein</fullName>
    </submittedName>
</protein>
<reference evidence="2" key="1">
    <citation type="journal article" date="2019" name="Plant J.">
        <title>Chlorella vulgaris genome assembly and annotation reveals the molecular basis for metabolic acclimation to high light conditions.</title>
        <authorList>
            <person name="Cecchin M."/>
            <person name="Marcolungo L."/>
            <person name="Rossato M."/>
            <person name="Girolomoni L."/>
            <person name="Cosentino E."/>
            <person name="Cuine S."/>
            <person name="Li-Beisson Y."/>
            <person name="Delledonne M."/>
            <person name="Ballottari M."/>
        </authorList>
    </citation>
    <scope>NUCLEOTIDE SEQUENCE</scope>
    <source>
        <strain evidence="2">211/11P</strain>
    </source>
</reference>
<evidence type="ECO:0000313" key="2">
    <source>
        <dbReference type="EMBL" id="KAI3424862.1"/>
    </source>
</evidence>
<comment type="caution">
    <text evidence="2">The sequence shown here is derived from an EMBL/GenBank/DDBJ whole genome shotgun (WGS) entry which is preliminary data.</text>
</comment>
<accession>A0A9D4TGC1</accession>
<dbReference type="AlphaFoldDB" id="A0A9D4TGC1"/>
<keyword evidence="1" id="KW-0732">Signal</keyword>
<feature type="signal peptide" evidence="1">
    <location>
        <begin position="1"/>
        <end position="24"/>
    </location>
</feature>
<gene>
    <name evidence="2" type="ORF">D9Q98_008246</name>
</gene>